<name>A0A0G4PEW4_PENC3</name>
<protein>
    <submittedName>
        <fullName evidence="1">Str. FM013</fullName>
    </submittedName>
</protein>
<accession>A0A0G4PEW4</accession>
<dbReference type="AlphaFoldDB" id="A0A0G4PEW4"/>
<proteinExistence type="predicted"/>
<evidence type="ECO:0000313" key="1">
    <source>
        <dbReference type="EMBL" id="CRL24878.1"/>
    </source>
</evidence>
<reference evidence="1 2" key="1">
    <citation type="journal article" date="2014" name="Nat. Commun.">
        <title>Multiple recent horizontal transfers of a large genomic region in cheese making fungi.</title>
        <authorList>
            <person name="Cheeseman K."/>
            <person name="Ropars J."/>
            <person name="Renault P."/>
            <person name="Dupont J."/>
            <person name="Gouzy J."/>
            <person name="Branca A."/>
            <person name="Abraham A.L."/>
            <person name="Ceppi M."/>
            <person name="Conseiller E."/>
            <person name="Debuchy R."/>
            <person name="Malagnac F."/>
            <person name="Goarin A."/>
            <person name="Silar P."/>
            <person name="Lacoste S."/>
            <person name="Sallet E."/>
            <person name="Bensimon A."/>
            <person name="Giraud T."/>
            <person name="Brygoo Y."/>
        </authorList>
    </citation>
    <scope>NUCLEOTIDE SEQUENCE [LARGE SCALE GENOMIC DNA]</scope>
    <source>
        <strain evidence="2">FM 013</strain>
    </source>
</reference>
<organism evidence="1 2">
    <name type="scientific">Penicillium camemberti (strain FM 013)</name>
    <dbReference type="NCBI Taxonomy" id="1429867"/>
    <lineage>
        <taxon>Eukaryota</taxon>
        <taxon>Fungi</taxon>
        <taxon>Dikarya</taxon>
        <taxon>Ascomycota</taxon>
        <taxon>Pezizomycotina</taxon>
        <taxon>Eurotiomycetes</taxon>
        <taxon>Eurotiomycetidae</taxon>
        <taxon>Eurotiales</taxon>
        <taxon>Aspergillaceae</taxon>
        <taxon>Penicillium</taxon>
    </lineage>
</organism>
<gene>
    <name evidence="1" type="ORF">PCAMFM013_S013g000121</name>
</gene>
<evidence type="ECO:0000313" key="2">
    <source>
        <dbReference type="Proteomes" id="UP000053732"/>
    </source>
</evidence>
<keyword evidence="2" id="KW-1185">Reference proteome</keyword>
<dbReference type="EMBL" id="HG793146">
    <property type="protein sequence ID" value="CRL24878.1"/>
    <property type="molecule type" value="Genomic_DNA"/>
</dbReference>
<sequence>MSEVITHEQFEVRSVSVHGRVTSPDPVQVSSFTAFVDGKAVDGLTVKAGRWTFDSQLTRRKTYDKYPTLAKVSWKLFKMATSDVDGLGSGVT</sequence>
<dbReference type="STRING" id="1429867.A0A0G4PEW4"/>
<dbReference type="Proteomes" id="UP000053732">
    <property type="component" value="Unassembled WGS sequence"/>
</dbReference>